<reference evidence="2 3" key="1">
    <citation type="submission" date="2016-10" db="EMBL/GenBank/DDBJ databases">
        <authorList>
            <person name="de Groot N.N."/>
        </authorList>
    </citation>
    <scope>NUCLEOTIDE SEQUENCE [LARGE SCALE GENOMIC DNA]</scope>
    <source>
        <strain evidence="2 3">DSM 6793</strain>
    </source>
</reference>
<dbReference type="Proteomes" id="UP000199514">
    <property type="component" value="Unassembled WGS sequence"/>
</dbReference>
<feature type="signal peptide" evidence="1">
    <location>
        <begin position="1"/>
        <end position="20"/>
    </location>
</feature>
<feature type="chain" id="PRO_5011629443" description="MetA-pathway of phenol degradation" evidence="1">
    <location>
        <begin position="21"/>
        <end position="255"/>
    </location>
</feature>
<evidence type="ECO:0000256" key="1">
    <source>
        <dbReference type="SAM" id="SignalP"/>
    </source>
</evidence>
<accession>A0A1I1H1R4</accession>
<keyword evidence="3" id="KW-1185">Reference proteome</keyword>
<organism evidence="2 3">
    <name type="scientific">Flexibacter flexilis DSM 6793</name>
    <dbReference type="NCBI Taxonomy" id="927664"/>
    <lineage>
        <taxon>Bacteria</taxon>
        <taxon>Pseudomonadati</taxon>
        <taxon>Bacteroidota</taxon>
        <taxon>Cytophagia</taxon>
        <taxon>Cytophagales</taxon>
        <taxon>Flexibacteraceae</taxon>
        <taxon>Flexibacter</taxon>
    </lineage>
</organism>
<proteinExistence type="predicted"/>
<dbReference type="EMBL" id="FOLE01000003">
    <property type="protein sequence ID" value="SFC17721.1"/>
    <property type="molecule type" value="Genomic_DNA"/>
</dbReference>
<evidence type="ECO:0008006" key="4">
    <source>
        <dbReference type="Google" id="ProtNLM"/>
    </source>
</evidence>
<dbReference type="RefSeq" id="WP_143083909.1">
    <property type="nucleotide sequence ID" value="NZ_FOLE01000003.1"/>
</dbReference>
<name>A0A1I1H1R4_9BACT</name>
<protein>
    <recommendedName>
        <fullName evidence="4">MetA-pathway of phenol degradation</fullName>
    </recommendedName>
</protein>
<dbReference type="OrthoDB" id="982859at2"/>
<sequence>MKKTKLILAILLGLWQTMQAQVTDAIKGAAKASGSVAKSYSSGGGDAAASGCANGCADIGCQILFTELFVNMWSYHESLYRGNVERINSIEVEATAYSNLVEPYYGFRPRVRGNWGLFSTDFRVAMLYDQAPDGSFGGFHTKDWQILGLNLIALDEFNLRVGSGFMYQDFDQKSYWENTAMADVYLNDWQIGAEGRIASQTSGAAPRKELSLKISRKIAERGHFSTHFIAQGVYNRYFNAVDTWLFGGGIGIKFQ</sequence>
<gene>
    <name evidence="2" type="ORF">SAMN05421780_103170</name>
</gene>
<evidence type="ECO:0000313" key="3">
    <source>
        <dbReference type="Proteomes" id="UP000199514"/>
    </source>
</evidence>
<keyword evidence="1" id="KW-0732">Signal</keyword>
<dbReference type="AlphaFoldDB" id="A0A1I1H1R4"/>
<dbReference type="STRING" id="927664.SAMN05421780_103170"/>
<evidence type="ECO:0000313" key="2">
    <source>
        <dbReference type="EMBL" id="SFC17721.1"/>
    </source>
</evidence>